<dbReference type="SMART" id="SM00369">
    <property type="entry name" value="LRR_TYP"/>
    <property type="match status" value="11"/>
</dbReference>
<dbReference type="FunFam" id="1.20.1070.10:FF:000156">
    <property type="entry name" value="Lutropin-choriogonadotropic hormone receptor"/>
    <property type="match status" value="1"/>
</dbReference>
<accession>A0A7G4WLQ8</accession>
<dbReference type="EMBL" id="MT585155">
    <property type="protein sequence ID" value="QMU26263.1"/>
    <property type="molecule type" value="mRNA"/>
</dbReference>
<feature type="compositionally biased region" description="Polar residues" evidence="12">
    <location>
        <begin position="1186"/>
        <end position="1204"/>
    </location>
</feature>
<feature type="transmembrane region" description="Helical" evidence="13">
    <location>
        <begin position="858"/>
        <end position="879"/>
    </location>
</feature>
<dbReference type="GO" id="GO:0009755">
    <property type="term" value="P:hormone-mediated signaling pathway"/>
    <property type="evidence" value="ECO:0007669"/>
    <property type="project" value="TreeGrafter"/>
</dbReference>
<evidence type="ECO:0000256" key="8">
    <source>
        <dbReference type="ARBA" id="ARBA00023040"/>
    </source>
</evidence>
<comment type="subcellular location">
    <subcellularLocation>
        <location evidence="1">Cell membrane</location>
        <topology evidence="1">Multi-pass membrane protein</topology>
    </subcellularLocation>
</comment>
<keyword evidence="11" id="KW-0807">Transducer</keyword>
<dbReference type="PANTHER" id="PTHR24372:SF82">
    <property type="entry name" value="RICKETS"/>
    <property type="match status" value="1"/>
</dbReference>
<dbReference type="Gene3D" id="1.20.1070.10">
    <property type="entry name" value="Rhodopsin 7-helix transmembrane proteins"/>
    <property type="match status" value="1"/>
</dbReference>
<keyword evidence="9 13" id="KW-0472">Membrane</keyword>
<dbReference type="PRINTS" id="PR00373">
    <property type="entry name" value="GLYCHORMONER"/>
</dbReference>
<feature type="compositionally biased region" description="Low complexity" evidence="12">
    <location>
        <begin position="1383"/>
        <end position="1395"/>
    </location>
</feature>
<feature type="compositionally biased region" description="Polar residues" evidence="12">
    <location>
        <begin position="1260"/>
        <end position="1273"/>
    </location>
</feature>
<feature type="transmembrane region" description="Helical" evidence="13">
    <location>
        <begin position="941"/>
        <end position="965"/>
    </location>
</feature>
<feature type="region of interest" description="Disordered" evidence="12">
    <location>
        <begin position="1134"/>
        <end position="1290"/>
    </location>
</feature>
<dbReference type="InterPro" id="IPR001611">
    <property type="entry name" value="Leu-rich_rpt"/>
</dbReference>
<evidence type="ECO:0000256" key="2">
    <source>
        <dbReference type="ARBA" id="ARBA00010663"/>
    </source>
</evidence>
<feature type="compositionally biased region" description="Polar residues" evidence="12">
    <location>
        <begin position="1462"/>
        <end position="1477"/>
    </location>
</feature>
<feature type="region of interest" description="Disordered" evidence="12">
    <location>
        <begin position="112"/>
        <end position="164"/>
    </location>
</feature>
<dbReference type="GO" id="GO:0005886">
    <property type="term" value="C:plasma membrane"/>
    <property type="evidence" value="ECO:0007669"/>
    <property type="project" value="UniProtKB-SubCell"/>
</dbReference>
<feature type="compositionally biased region" description="Polar residues" evidence="12">
    <location>
        <begin position="1152"/>
        <end position="1164"/>
    </location>
</feature>
<reference evidence="15" key="1">
    <citation type="journal article" date="2020" name="Mol. Immunol.">
        <title>Leucine-rich repeat-containing G-protein-coupled receptor 2 (LGR2) can regulate PO activity and AMP genes expression in Macrobrachium nipponense.</title>
        <authorList>
            <person name="Cao X."/>
            <person name="Zhang C."/>
            <person name="Zhang R."/>
            <person name="Wang K."/>
            <person name="Dai X."/>
            <person name="Huang X."/>
            <person name="Ren Q."/>
        </authorList>
    </citation>
    <scope>NUCLEOTIDE SEQUENCE</scope>
</reference>
<evidence type="ECO:0000256" key="1">
    <source>
        <dbReference type="ARBA" id="ARBA00004651"/>
    </source>
</evidence>
<dbReference type="SUPFAM" id="SSF81321">
    <property type="entry name" value="Family A G protein-coupled receptor-like"/>
    <property type="match status" value="1"/>
</dbReference>
<dbReference type="Pfam" id="PF13855">
    <property type="entry name" value="LRR_8"/>
    <property type="match status" value="5"/>
</dbReference>
<dbReference type="CDD" id="cd15136">
    <property type="entry name" value="7tmA_Glyco_hormone_R"/>
    <property type="match status" value="1"/>
</dbReference>
<gene>
    <name evidence="15" type="primary">LGR2</name>
</gene>
<feature type="domain" description="G-protein coupled receptors family 1 profile" evidence="14">
    <location>
        <begin position="793"/>
        <end position="1038"/>
    </location>
</feature>
<feature type="transmembrane region" description="Helical" evidence="13">
    <location>
        <begin position="818"/>
        <end position="838"/>
    </location>
</feature>
<keyword evidence="3" id="KW-1003">Cell membrane</keyword>
<evidence type="ECO:0000256" key="5">
    <source>
        <dbReference type="ARBA" id="ARBA00022692"/>
    </source>
</evidence>
<feature type="transmembrane region" description="Helical" evidence="13">
    <location>
        <begin position="783"/>
        <end position="806"/>
    </location>
</feature>
<dbReference type="Pfam" id="PF00001">
    <property type="entry name" value="7tm_1"/>
    <property type="match status" value="1"/>
</dbReference>
<keyword evidence="8" id="KW-0297">G-protein coupled receptor</keyword>
<feature type="compositionally biased region" description="Basic and acidic residues" evidence="12">
    <location>
        <begin position="1478"/>
        <end position="1488"/>
    </location>
</feature>
<dbReference type="InterPro" id="IPR017452">
    <property type="entry name" value="GPCR_Rhodpsn_7TM"/>
</dbReference>
<feature type="region of interest" description="Disordered" evidence="12">
    <location>
        <begin position="1072"/>
        <end position="1096"/>
    </location>
</feature>
<dbReference type="GO" id="GO:0008528">
    <property type="term" value="F:G protein-coupled peptide receptor activity"/>
    <property type="evidence" value="ECO:0007669"/>
    <property type="project" value="TreeGrafter"/>
</dbReference>
<comment type="similarity">
    <text evidence="2">Belongs to the G-protein coupled receptor 1 family.</text>
</comment>
<feature type="region of interest" description="Disordered" evidence="12">
    <location>
        <begin position="1361"/>
        <end position="1423"/>
    </location>
</feature>
<dbReference type="SUPFAM" id="SSF52058">
    <property type="entry name" value="L domain-like"/>
    <property type="match status" value="2"/>
</dbReference>
<keyword evidence="4" id="KW-0433">Leucine-rich repeat</keyword>
<keyword evidence="5 13" id="KW-0812">Transmembrane</keyword>
<feature type="region of interest" description="Disordered" evidence="12">
    <location>
        <begin position="73"/>
        <end position="98"/>
    </location>
</feature>
<dbReference type="PROSITE" id="PS51450">
    <property type="entry name" value="LRR"/>
    <property type="match status" value="7"/>
</dbReference>
<dbReference type="PANTHER" id="PTHR24372">
    <property type="entry name" value="GLYCOPROTEIN HORMONE RECEPTOR"/>
    <property type="match status" value="1"/>
</dbReference>
<evidence type="ECO:0000256" key="11">
    <source>
        <dbReference type="ARBA" id="ARBA00023224"/>
    </source>
</evidence>
<dbReference type="SMART" id="SM00365">
    <property type="entry name" value="LRR_SD22"/>
    <property type="match status" value="5"/>
</dbReference>
<evidence type="ECO:0000256" key="12">
    <source>
        <dbReference type="SAM" id="MobiDB-lite"/>
    </source>
</evidence>
<dbReference type="PRINTS" id="PR00237">
    <property type="entry name" value="GPCRRHODOPSN"/>
</dbReference>
<name>A0A7G4WLQ8_MACNP</name>
<evidence type="ECO:0000256" key="13">
    <source>
        <dbReference type="SAM" id="Phobius"/>
    </source>
</evidence>
<feature type="transmembrane region" description="Helical" evidence="13">
    <location>
        <begin position="986"/>
        <end position="1009"/>
    </location>
</feature>
<evidence type="ECO:0000256" key="6">
    <source>
        <dbReference type="ARBA" id="ARBA00022737"/>
    </source>
</evidence>
<evidence type="ECO:0000256" key="4">
    <source>
        <dbReference type="ARBA" id="ARBA00022614"/>
    </source>
</evidence>
<organism evidence="15">
    <name type="scientific">Macrobrachium nipponense</name>
    <name type="common">Oriental river shrimp</name>
    <name type="synonym">Palaemon nipponensis</name>
    <dbReference type="NCBI Taxonomy" id="159736"/>
    <lineage>
        <taxon>Eukaryota</taxon>
        <taxon>Metazoa</taxon>
        <taxon>Ecdysozoa</taxon>
        <taxon>Arthropoda</taxon>
        <taxon>Crustacea</taxon>
        <taxon>Multicrustacea</taxon>
        <taxon>Malacostraca</taxon>
        <taxon>Eumalacostraca</taxon>
        <taxon>Eucarida</taxon>
        <taxon>Decapoda</taxon>
        <taxon>Pleocyemata</taxon>
        <taxon>Caridea</taxon>
        <taxon>Palaemonoidea</taxon>
        <taxon>Palaemonidae</taxon>
        <taxon>Macrobrachium</taxon>
    </lineage>
</organism>
<dbReference type="GO" id="GO:0016500">
    <property type="term" value="F:protein-hormone receptor activity"/>
    <property type="evidence" value="ECO:0007669"/>
    <property type="project" value="InterPro"/>
</dbReference>
<evidence type="ECO:0000256" key="10">
    <source>
        <dbReference type="ARBA" id="ARBA00023170"/>
    </source>
</evidence>
<feature type="transmembrane region" description="Helical" evidence="13">
    <location>
        <begin position="900"/>
        <end position="921"/>
    </location>
</feature>
<dbReference type="InterPro" id="IPR032675">
    <property type="entry name" value="LRR_dom_sf"/>
</dbReference>
<feature type="region of interest" description="Disordered" evidence="12">
    <location>
        <begin position="1462"/>
        <end position="1490"/>
    </location>
</feature>
<keyword evidence="6" id="KW-0677">Repeat</keyword>
<proteinExistence type="evidence at transcript level"/>
<evidence type="ECO:0000256" key="7">
    <source>
        <dbReference type="ARBA" id="ARBA00022989"/>
    </source>
</evidence>
<protein>
    <submittedName>
        <fullName evidence="15">Leucine-rich repeat-containing G-protein-coupled receptor 2</fullName>
    </submittedName>
</protein>
<dbReference type="InterPro" id="IPR002131">
    <property type="entry name" value="Gphrmn_rcpt_fam"/>
</dbReference>
<dbReference type="GO" id="GO:0007189">
    <property type="term" value="P:adenylate cyclase-activating G protein-coupled receptor signaling pathway"/>
    <property type="evidence" value="ECO:0007669"/>
    <property type="project" value="TreeGrafter"/>
</dbReference>
<feature type="compositionally biased region" description="Basic and acidic residues" evidence="12">
    <location>
        <begin position="1247"/>
        <end position="1257"/>
    </location>
</feature>
<dbReference type="InterPro" id="IPR003591">
    <property type="entry name" value="Leu-rich_rpt_typical-subtyp"/>
</dbReference>
<sequence length="1504" mass="165685">MWGVVDALPGGIPGSESSSLRNRRRCCASDWPDGQTDSLCQSETYSKCVTDRCTEWQPRCPRRDHLVDTITHTRKRRKVTPSDRNACEVPTLSRGDATRDVPSEVGACVESCPHAQTRGDRGSASIPEGTRNATVPLSEPTKPPSSRVRPKQPIIIPTGKSGNGGRSLITSPPLQSVALVVLLAFSVLPLSAACPKPCVCTPPAAHDGKGDYSNVEEGIRISCVGAGFSSVPSLQERDDIEGDHVTSLDLSNNNLTTIQNLAFASYPALRHLKLSGNRITTISKESFHGLRLHTLLLDNNHLSGLLTGSLPDTLHELSLEDNFFSNVPPSVSLLHSLQVLNLARNKISTLRGSDFNGLHNLLSLSLHQNDIATVDPASFAPLTQLQILDLTGNNLVEIPKAILQCSTLKRILLEENQLTYVGEESLKGLTELQQVALQGNPLLTVHHLAFADLPSLTKLILKETRKLKNFPSLNGTYNLEQLRIDRADLTTVPPDLCSYTPKLRSLNLHLNNIKEMPKLSDCSRLRLLDMSDNAISSLGHESFIGAPNLQDLLLHDNQITHIPADAFTGLGQLQVLALQHNKISQIDEDAFLPLVSIEDINLGDNVFPELPHRGLERVVSIKVHNNPYLKEFPGPESFPKVHTLTLSYAYHCCPFLNIEEKTTEEKEEVSISEDVLFDVSEFQGMHDLLWNNSRIWSEVPEQEEGMRSSNFDAVWANLAAAFSSAFSNQTSATSYDLPEPEGSAGYPIAGSSSGRFRPQCIPLPGPFMPCRDLFDWWTLRCGVWIVFLLALMGNGVVVVVLVAAYAKMDVPRFLVTNLAIADFFMGVYLGFLAVVDASTLGEFRMYAIPWQMSPACQVAGFLGVLSSELSVYTLAVITLERNYAITHAMHLQKRLSLRQAAYIMAIGWVFALTMAVLPLAGISDYRKFAVCLPFETDGGGLGYIVFLMFVNGMAFLILMGCYFKIYCAIRGSQAWNSNDSRIAKRMALLVFTDFIRWAPIAFFSLTAAFDIQLISLEEAKVFTVFILPLNSCCNPFLYALLTKQFKKDCVMLCKTIEESRVTRGIGRCRHSSNFSNRQTPANTNSAIDQSSGTDRQSCVCKGKMEKKKRRLRLDFTSLKYMLCTKGAEEITSSSDTSYQTDRTLQRGPRHASLSSDTYSGSWSDTWRRGRGPTTLRLMDRRRHNSWAASNKPSQESSLSNSRPDSTATSTSTATWRISRSSVSSDTSNGGSGRYKTSEQTPQTRVGSIRERRGDRRMITLNRQPSQTQLTKEQPYTGPPTVRPKPRLQRQSAVEREVYMPSKEMNGGDTLACPLHIRPDHLSCVYEQESHEEDTQIPGTSHTVILKPALILSPTVLGAPDDGVFLDSSEEPNEYPDPSPSHIRAASSSPRATSPSHILHISASPVRPPTSLSASSPCKSPVTGSPREVHAHICPMASPVLSSPRKPEATSLVVNEEGEIISETTALMSSSPSQSDAQKPSDPDQKVLETHFPIEITLHETRPLI</sequence>
<keyword evidence="10 15" id="KW-0675">Receptor</keyword>
<evidence type="ECO:0000256" key="9">
    <source>
        <dbReference type="ARBA" id="ARBA00023136"/>
    </source>
</evidence>
<dbReference type="Gene3D" id="3.80.10.10">
    <property type="entry name" value="Ribonuclease Inhibitor"/>
    <property type="match status" value="3"/>
</dbReference>
<dbReference type="InterPro" id="IPR000276">
    <property type="entry name" value="GPCR_Rhodpsn"/>
</dbReference>
<keyword evidence="7 13" id="KW-1133">Transmembrane helix</keyword>
<evidence type="ECO:0000259" key="14">
    <source>
        <dbReference type="PROSITE" id="PS50262"/>
    </source>
</evidence>
<feature type="compositionally biased region" description="Low complexity" evidence="12">
    <location>
        <begin position="1205"/>
        <end position="1228"/>
    </location>
</feature>
<dbReference type="PROSITE" id="PS50262">
    <property type="entry name" value="G_PROTEIN_RECEP_F1_2"/>
    <property type="match status" value="1"/>
</dbReference>
<evidence type="ECO:0000313" key="15">
    <source>
        <dbReference type="EMBL" id="QMU26263.1"/>
    </source>
</evidence>
<evidence type="ECO:0000256" key="3">
    <source>
        <dbReference type="ARBA" id="ARBA00022475"/>
    </source>
</evidence>